<dbReference type="GeneID" id="54301239"/>
<dbReference type="PANTHER" id="PTHR23502">
    <property type="entry name" value="MAJOR FACILITATOR SUPERFAMILY"/>
    <property type="match status" value="1"/>
</dbReference>
<evidence type="ECO:0000256" key="4">
    <source>
        <dbReference type="ARBA" id="ARBA00022989"/>
    </source>
</evidence>
<feature type="transmembrane region" description="Helical" evidence="6">
    <location>
        <begin position="143"/>
        <end position="164"/>
    </location>
</feature>
<comment type="similarity">
    <text evidence="2">Belongs to the major facilitator superfamily.</text>
</comment>
<dbReference type="GO" id="GO:0005886">
    <property type="term" value="C:plasma membrane"/>
    <property type="evidence" value="ECO:0007669"/>
    <property type="project" value="TreeGrafter"/>
</dbReference>
<evidence type="ECO:0000256" key="6">
    <source>
        <dbReference type="SAM" id="Phobius"/>
    </source>
</evidence>
<feature type="transmembrane region" description="Helical" evidence="6">
    <location>
        <begin position="276"/>
        <end position="296"/>
    </location>
</feature>
<keyword evidence="4 6" id="KW-1133">Transmembrane helix</keyword>
<evidence type="ECO:0000256" key="3">
    <source>
        <dbReference type="ARBA" id="ARBA00022692"/>
    </source>
</evidence>
<feature type="transmembrane region" description="Helical" evidence="6">
    <location>
        <begin position="453"/>
        <end position="476"/>
    </location>
</feature>
<dbReference type="RefSeq" id="XP_033402752.1">
    <property type="nucleotide sequence ID" value="XM_033543742.1"/>
</dbReference>
<dbReference type="FunFam" id="1.20.1250.20:FF:000082">
    <property type="entry name" value="MFS multidrug transporter, putative"/>
    <property type="match status" value="1"/>
</dbReference>
<feature type="transmembrane region" description="Helical" evidence="6">
    <location>
        <begin position="316"/>
        <end position="339"/>
    </location>
</feature>
<feature type="transmembrane region" description="Helical" evidence="6">
    <location>
        <begin position="85"/>
        <end position="106"/>
    </location>
</feature>
<evidence type="ECO:0000313" key="9">
    <source>
        <dbReference type="Proteomes" id="UP000799438"/>
    </source>
</evidence>
<dbReference type="PROSITE" id="PS50850">
    <property type="entry name" value="MFS"/>
    <property type="match status" value="1"/>
</dbReference>
<dbReference type="Pfam" id="PF07690">
    <property type="entry name" value="MFS_1"/>
    <property type="match status" value="1"/>
</dbReference>
<evidence type="ECO:0000259" key="7">
    <source>
        <dbReference type="PROSITE" id="PS50850"/>
    </source>
</evidence>
<feature type="transmembrane region" description="Helical" evidence="6">
    <location>
        <begin position="176"/>
        <end position="197"/>
    </location>
</feature>
<dbReference type="InterPro" id="IPR020846">
    <property type="entry name" value="MFS_dom"/>
</dbReference>
<evidence type="ECO:0000313" key="8">
    <source>
        <dbReference type="EMBL" id="KAF2147044.1"/>
    </source>
</evidence>
<keyword evidence="5 6" id="KW-0472">Membrane</keyword>
<keyword evidence="3 6" id="KW-0812">Transmembrane</keyword>
<dbReference type="AlphaFoldDB" id="A0A6A6BUZ9"/>
<dbReference type="InterPro" id="IPR036259">
    <property type="entry name" value="MFS_trans_sf"/>
</dbReference>
<dbReference type="EMBL" id="ML995474">
    <property type="protein sequence ID" value="KAF2147044.1"/>
    <property type="molecule type" value="Genomic_DNA"/>
</dbReference>
<feature type="transmembrane region" description="Helical" evidence="6">
    <location>
        <begin position="391"/>
        <end position="413"/>
    </location>
</feature>
<dbReference type="OrthoDB" id="5403280at2759"/>
<reference evidence="8" key="1">
    <citation type="journal article" date="2020" name="Stud. Mycol.">
        <title>101 Dothideomycetes genomes: a test case for predicting lifestyles and emergence of pathogens.</title>
        <authorList>
            <person name="Haridas S."/>
            <person name="Albert R."/>
            <person name="Binder M."/>
            <person name="Bloem J."/>
            <person name="Labutti K."/>
            <person name="Salamov A."/>
            <person name="Andreopoulos B."/>
            <person name="Baker S."/>
            <person name="Barry K."/>
            <person name="Bills G."/>
            <person name="Bluhm B."/>
            <person name="Cannon C."/>
            <person name="Castanera R."/>
            <person name="Culley D."/>
            <person name="Daum C."/>
            <person name="Ezra D."/>
            <person name="Gonzalez J."/>
            <person name="Henrissat B."/>
            <person name="Kuo A."/>
            <person name="Liang C."/>
            <person name="Lipzen A."/>
            <person name="Lutzoni F."/>
            <person name="Magnuson J."/>
            <person name="Mondo S."/>
            <person name="Nolan M."/>
            <person name="Ohm R."/>
            <person name="Pangilinan J."/>
            <person name="Park H.-J."/>
            <person name="Ramirez L."/>
            <person name="Alfaro M."/>
            <person name="Sun H."/>
            <person name="Tritt A."/>
            <person name="Yoshinaga Y."/>
            <person name="Zwiers L.-H."/>
            <person name="Turgeon B."/>
            <person name="Goodwin S."/>
            <person name="Spatafora J."/>
            <person name="Crous P."/>
            <person name="Grigoriev I."/>
        </authorList>
    </citation>
    <scope>NUCLEOTIDE SEQUENCE</scope>
    <source>
        <strain evidence="8">CBS 121167</strain>
    </source>
</reference>
<accession>A0A6A6BUZ9</accession>
<dbReference type="Proteomes" id="UP000799438">
    <property type="component" value="Unassembled WGS sequence"/>
</dbReference>
<name>A0A6A6BUZ9_9PEZI</name>
<feature type="domain" description="Major facilitator superfamily (MFS) profile" evidence="7">
    <location>
        <begin position="45"/>
        <end position="482"/>
    </location>
</feature>
<feature type="transmembrane region" description="Helical" evidence="6">
    <location>
        <begin position="359"/>
        <end position="379"/>
    </location>
</feature>
<evidence type="ECO:0000256" key="2">
    <source>
        <dbReference type="ARBA" id="ARBA00008335"/>
    </source>
</evidence>
<protein>
    <recommendedName>
        <fullName evidence="7">Major facilitator superfamily (MFS) profile domain-containing protein</fullName>
    </recommendedName>
</protein>
<dbReference type="SUPFAM" id="SSF103473">
    <property type="entry name" value="MFS general substrate transporter"/>
    <property type="match status" value="1"/>
</dbReference>
<dbReference type="InterPro" id="IPR011701">
    <property type="entry name" value="MFS"/>
</dbReference>
<evidence type="ECO:0000256" key="5">
    <source>
        <dbReference type="ARBA" id="ARBA00023136"/>
    </source>
</evidence>
<gene>
    <name evidence="8" type="ORF">K452DRAFT_314286</name>
</gene>
<feature type="transmembrane region" description="Helical" evidence="6">
    <location>
        <begin position="43"/>
        <end position="65"/>
    </location>
</feature>
<feature type="transmembrane region" description="Helical" evidence="6">
    <location>
        <begin position="420"/>
        <end position="441"/>
    </location>
</feature>
<proteinExistence type="inferred from homology"/>
<feature type="transmembrane region" description="Helical" evidence="6">
    <location>
        <begin position="203"/>
        <end position="222"/>
    </location>
</feature>
<dbReference type="Gene3D" id="1.20.1250.20">
    <property type="entry name" value="MFS general substrate transporter like domains"/>
    <property type="match status" value="1"/>
</dbReference>
<dbReference type="PANTHER" id="PTHR23502:SF52">
    <property type="entry name" value="MULTIDRUG TRANSPORTER, PUTATIVE (AFU_ORTHOLOGUE AFUA_2G17730)-RELATED"/>
    <property type="match status" value="1"/>
</dbReference>
<sequence length="503" mass="53496">MAKTPTSTSDSTTAPPPSAIEIVDWDGPSDPTNPFNWPLGKKWLVTFLALLASFSTMLNGTMITVAHEAINARFGVSDARFPHSYWPVTAWAAGGALFSLLVLPIMEDFGVRRVFLGTYGVFLAFIVPQAVAQNFATLVVSRFFSGGCVSILANTSAGVIGNVWEDERGRTLPMTLYITVYLVGSSMGPVIGAAVFASLSWRWISYVQLIVYGALFIVYAALFPESRGSAILGRRAQSLRNSGRNAFTAAEADAVPLPRLMLDSAKRPLQMLVTEPVVLAAALMAALIIGLIYLFTQSVEQVFVGLFHMTAIEAGYVQSAVIIGELVGGLGALVSARLYFASAKRNTEIPGVPIPEARLYLAVVAAFAGMAGGMFVYAWTSVSSLPWVAPAVGLAMVGAGNVVVIIGVADYLVDAYAKYAGSAIAAVTLGENLSAAFLPLAAQSMYTNLGYRWASSLLGFIALALSFSPVVLVVWGRKIRAKSPFMKEATNDKKKESEVSKVG</sequence>
<keyword evidence="9" id="KW-1185">Reference proteome</keyword>
<comment type="subcellular location">
    <subcellularLocation>
        <location evidence="1">Membrane</location>
        <topology evidence="1">Multi-pass membrane protein</topology>
    </subcellularLocation>
</comment>
<evidence type="ECO:0000256" key="1">
    <source>
        <dbReference type="ARBA" id="ARBA00004141"/>
    </source>
</evidence>
<dbReference type="GO" id="GO:0022857">
    <property type="term" value="F:transmembrane transporter activity"/>
    <property type="evidence" value="ECO:0007669"/>
    <property type="project" value="InterPro"/>
</dbReference>
<organism evidence="8 9">
    <name type="scientific">Aplosporella prunicola CBS 121167</name>
    <dbReference type="NCBI Taxonomy" id="1176127"/>
    <lineage>
        <taxon>Eukaryota</taxon>
        <taxon>Fungi</taxon>
        <taxon>Dikarya</taxon>
        <taxon>Ascomycota</taxon>
        <taxon>Pezizomycotina</taxon>
        <taxon>Dothideomycetes</taxon>
        <taxon>Dothideomycetes incertae sedis</taxon>
        <taxon>Botryosphaeriales</taxon>
        <taxon>Aplosporellaceae</taxon>
        <taxon>Aplosporella</taxon>
    </lineage>
</organism>
<feature type="transmembrane region" description="Helical" evidence="6">
    <location>
        <begin position="113"/>
        <end position="131"/>
    </location>
</feature>